<keyword evidence="4" id="KW-0548">Nucleotidyltransferase</keyword>
<evidence type="ECO:0000256" key="3">
    <source>
        <dbReference type="ARBA" id="ARBA00022478"/>
    </source>
</evidence>
<dbReference type="GO" id="GO:0031297">
    <property type="term" value="P:replication fork processing"/>
    <property type="evidence" value="ECO:0007669"/>
    <property type="project" value="TreeGrafter"/>
</dbReference>
<proteinExistence type="inferred from homology"/>
<evidence type="ECO:0000256" key="2">
    <source>
        <dbReference type="ARBA" id="ARBA00012417"/>
    </source>
</evidence>
<keyword evidence="4" id="KW-0808">Transferase</keyword>
<evidence type="ECO:0000256" key="9">
    <source>
        <dbReference type="SAM" id="MobiDB-lite"/>
    </source>
</evidence>
<name>A0A5A9PKP1_9TELE</name>
<dbReference type="Pfam" id="PF03121">
    <property type="entry name" value="Herpes_UL52"/>
    <property type="match status" value="1"/>
</dbReference>
<feature type="region of interest" description="Disordered" evidence="9">
    <location>
        <begin position="207"/>
        <end position="274"/>
    </location>
</feature>
<evidence type="ECO:0000256" key="6">
    <source>
        <dbReference type="ARBA" id="ARBA00044677"/>
    </source>
</evidence>
<keyword evidence="3" id="KW-0240">DNA-directed RNA polymerase</keyword>
<dbReference type="GO" id="GO:0000428">
    <property type="term" value="C:DNA-directed RNA polymerase complex"/>
    <property type="evidence" value="ECO:0007669"/>
    <property type="project" value="UniProtKB-KW"/>
</dbReference>
<feature type="compositionally biased region" description="Polar residues" evidence="9">
    <location>
        <begin position="231"/>
        <end position="240"/>
    </location>
</feature>
<evidence type="ECO:0000256" key="5">
    <source>
        <dbReference type="ARBA" id="ARBA00026139"/>
    </source>
</evidence>
<keyword evidence="11" id="KW-1185">Reference proteome</keyword>
<keyword evidence="4" id="KW-0239">DNA-directed DNA polymerase</keyword>
<dbReference type="EMBL" id="SOYY01000004">
    <property type="protein sequence ID" value="KAA0722378.1"/>
    <property type="molecule type" value="Genomic_DNA"/>
</dbReference>
<evidence type="ECO:0000256" key="4">
    <source>
        <dbReference type="ARBA" id="ARBA00022932"/>
    </source>
</evidence>
<evidence type="ECO:0000256" key="7">
    <source>
        <dbReference type="ARBA" id="ARBA00044768"/>
    </source>
</evidence>
<dbReference type="InterPro" id="IPR044917">
    <property type="entry name" value="PRIMPOL"/>
</dbReference>
<dbReference type="EC" id="2.7.7.102" evidence="7"/>
<comment type="caution">
    <text evidence="10">The sequence shown here is derived from an EMBL/GenBank/DDBJ whole genome shotgun (WGS) entry which is preliminary data.</text>
</comment>
<dbReference type="GO" id="GO:0042276">
    <property type="term" value="P:error-prone translesion synthesis"/>
    <property type="evidence" value="ECO:0007669"/>
    <property type="project" value="InterPro"/>
</dbReference>
<dbReference type="PANTHER" id="PTHR31399">
    <property type="entry name" value="DNA-DIRECTED PRIMASE / POLYMERASE PROTEIN"/>
    <property type="match status" value="1"/>
</dbReference>
<dbReference type="Proteomes" id="UP000324632">
    <property type="component" value="Chromosome 4"/>
</dbReference>
<keyword evidence="3" id="KW-0804">Transcription</keyword>
<comment type="similarity">
    <text evidence="1">Belongs to the eukaryotic-type primase small subunit family.</text>
</comment>
<evidence type="ECO:0000256" key="8">
    <source>
        <dbReference type="ARBA" id="ARBA00047303"/>
    </source>
</evidence>
<feature type="compositionally biased region" description="Polar residues" evidence="9">
    <location>
        <begin position="249"/>
        <end position="258"/>
    </location>
</feature>
<evidence type="ECO:0000313" key="11">
    <source>
        <dbReference type="Proteomes" id="UP000324632"/>
    </source>
</evidence>
<dbReference type="EC" id="2.7.7.7" evidence="2"/>
<evidence type="ECO:0000313" key="10">
    <source>
        <dbReference type="EMBL" id="KAA0722378.1"/>
    </source>
</evidence>
<sequence>MAGVKWQDRLKSLEKRALSFQSAPLCCPYKPRLSRPWQPSSVWRLFPRQSAAIAFLQHIKQNLHIFSLEKEGSDAGKRIFLVTSYSELWHYYRTHRQSLMHCYEVILEGAVCKLYFDLEFDKPSNLHLDGKAMVAKLIQYVCEKLEEAYGLHCSPKDALNLDSSTSEKFSRHLIFMLPNAAFKDNSHAGGDMASDFNPRTTTITVCPEESGGDVETSQTATVVSPEESTGDVETSQTATVVSPEESTGDVETSQTATAVSPEESTGDVETSQAKRRKCEERDLSFLIVKNRNGQEQLFVDLGVYTKNRNFRLYKSSKLGKNAAFTVAEDNEYVANSSEHTTKEETIFLASLITNISFTGQRILAYDTPGRDTGESPGWTLQRQSDNSELMGDQQPSPFKEVDDFVLTVVCKDGIQGNIRRWNYFVSEHLLVYDIGKFRWCHNVKRFHKSNNIMIVVDLKEEVWYQRCHDPDCKRQNYRSSSYPLPQEVCMSHILMEDEEDQAYLTDELGNIELVQSSVPVSAPAQQEDWGDSPDDPAYLEALQEVEQATELEEVSDELLLQAVTECE</sequence>
<comment type="catalytic activity">
    <reaction evidence="8">
        <text>DNA(n) + a 2'-deoxyribonucleoside 5'-triphosphate = DNA(n+1) + diphosphate</text>
        <dbReference type="Rhea" id="RHEA:22508"/>
        <dbReference type="Rhea" id="RHEA-COMP:17339"/>
        <dbReference type="Rhea" id="RHEA-COMP:17340"/>
        <dbReference type="ChEBI" id="CHEBI:33019"/>
        <dbReference type="ChEBI" id="CHEBI:61560"/>
        <dbReference type="ChEBI" id="CHEBI:173112"/>
        <dbReference type="EC" id="2.7.7.7"/>
    </reaction>
    <physiologicalReaction direction="left-to-right" evidence="8">
        <dbReference type="Rhea" id="RHEA:22509"/>
    </physiologicalReaction>
</comment>
<dbReference type="GO" id="GO:0003682">
    <property type="term" value="F:chromatin binding"/>
    <property type="evidence" value="ECO:0007669"/>
    <property type="project" value="TreeGrafter"/>
</dbReference>
<gene>
    <name evidence="10" type="ORF">E1301_Tti007166</name>
</gene>
<dbReference type="AlphaFoldDB" id="A0A5A9PKP1"/>
<dbReference type="GO" id="GO:0005759">
    <property type="term" value="C:mitochondrial matrix"/>
    <property type="evidence" value="ECO:0007669"/>
    <property type="project" value="TreeGrafter"/>
</dbReference>
<dbReference type="GO" id="GO:0009411">
    <property type="term" value="P:response to UV"/>
    <property type="evidence" value="ECO:0007669"/>
    <property type="project" value="TreeGrafter"/>
</dbReference>
<dbReference type="GO" id="GO:0003887">
    <property type="term" value="F:DNA-directed DNA polymerase activity"/>
    <property type="evidence" value="ECO:0007669"/>
    <property type="project" value="UniProtKB-KW"/>
</dbReference>
<reference evidence="10 11" key="1">
    <citation type="journal article" date="2019" name="Mol. Ecol. Resour.">
        <title>Chromosome-level genome assembly of Triplophysa tibetana, a fish adapted to the harsh high-altitude environment of the Tibetan Plateau.</title>
        <authorList>
            <person name="Yang X."/>
            <person name="Liu H."/>
            <person name="Ma Z."/>
            <person name="Zou Y."/>
            <person name="Zou M."/>
            <person name="Mao Y."/>
            <person name="Li X."/>
            <person name="Wang H."/>
            <person name="Chen T."/>
            <person name="Wang W."/>
            <person name="Yang R."/>
        </authorList>
    </citation>
    <scope>NUCLEOTIDE SEQUENCE [LARGE SCALE GENOMIC DNA]</scope>
    <source>
        <strain evidence="10">TTIB1903HZAU</strain>
        <tissue evidence="10">Muscle</tissue>
    </source>
</reference>
<comment type="catalytic activity">
    <reaction evidence="6">
        <text>ssDNA + n NTP = ssDNA/pppN(pN)n-1 hybrid + (n-1) diphosphate.</text>
        <dbReference type="EC" id="2.7.7.102"/>
    </reaction>
</comment>
<protein>
    <recommendedName>
        <fullName evidence="5">DNA-directed primase/polymerase protein</fullName>
        <ecNumber evidence="7">2.7.7.102</ecNumber>
        <ecNumber evidence="2">2.7.7.7</ecNumber>
    </recommendedName>
</protein>
<evidence type="ECO:0000256" key="1">
    <source>
        <dbReference type="ARBA" id="ARBA00009762"/>
    </source>
</evidence>
<dbReference type="GO" id="GO:0005634">
    <property type="term" value="C:nucleus"/>
    <property type="evidence" value="ECO:0007669"/>
    <property type="project" value="TreeGrafter"/>
</dbReference>
<organism evidence="10 11">
    <name type="scientific">Triplophysa tibetana</name>
    <dbReference type="NCBI Taxonomy" id="1572043"/>
    <lineage>
        <taxon>Eukaryota</taxon>
        <taxon>Metazoa</taxon>
        <taxon>Chordata</taxon>
        <taxon>Craniata</taxon>
        <taxon>Vertebrata</taxon>
        <taxon>Euteleostomi</taxon>
        <taxon>Actinopterygii</taxon>
        <taxon>Neopterygii</taxon>
        <taxon>Teleostei</taxon>
        <taxon>Ostariophysi</taxon>
        <taxon>Cypriniformes</taxon>
        <taxon>Nemacheilidae</taxon>
        <taxon>Triplophysa</taxon>
    </lineage>
</organism>
<dbReference type="PANTHER" id="PTHR31399:SF0">
    <property type="entry name" value="DNA-DIRECTED PRIMASE_POLYMERASE PROTEIN"/>
    <property type="match status" value="1"/>
</dbReference>
<accession>A0A5A9PKP1</accession>
<dbReference type="GO" id="GO:0006264">
    <property type="term" value="P:mitochondrial DNA replication"/>
    <property type="evidence" value="ECO:0007669"/>
    <property type="project" value="TreeGrafter"/>
</dbReference>